<dbReference type="InterPro" id="IPR013742">
    <property type="entry name" value="Whirly"/>
</dbReference>
<dbReference type="Pfam" id="PF08536">
    <property type="entry name" value="Whirly"/>
    <property type="match status" value="1"/>
</dbReference>
<comment type="caution">
    <text evidence="3">The sequence shown here is derived from an EMBL/GenBank/DDBJ whole genome shotgun (WGS) entry which is preliminary data.</text>
</comment>
<dbReference type="Gene3D" id="2.30.31.10">
    <property type="entry name" value="Transcriptional Coactivator Pc4, Chain A"/>
    <property type="match status" value="1"/>
</dbReference>
<dbReference type="GO" id="GO:0003697">
    <property type="term" value="F:single-stranded DNA binding"/>
    <property type="evidence" value="ECO:0007669"/>
    <property type="project" value="InterPro"/>
</dbReference>
<dbReference type="SUPFAM" id="SSF54447">
    <property type="entry name" value="ssDNA-binding transcriptional regulator domain"/>
    <property type="match status" value="2"/>
</dbReference>
<dbReference type="AlphaFoldDB" id="A0AAV1SRW2"/>
<dbReference type="Proteomes" id="UP001314170">
    <property type="component" value="Unassembled WGS sequence"/>
</dbReference>
<organism evidence="3 4">
    <name type="scientific">Dovyalis caffra</name>
    <dbReference type="NCBI Taxonomy" id="77055"/>
    <lineage>
        <taxon>Eukaryota</taxon>
        <taxon>Viridiplantae</taxon>
        <taxon>Streptophyta</taxon>
        <taxon>Embryophyta</taxon>
        <taxon>Tracheophyta</taxon>
        <taxon>Spermatophyta</taxon>
        <taxon>Magnoliopsida</taxon>
        <taxon>eudicotyledons</taxon>
        <taxon>Gunneridae</taxon>
        <taxon>Pentapetalae</taxon>
        <taxon>rosids</taxon>
        <taxon>fabids</taxon>
        <taxon>Malpighiales</taxon>
        <taxon>Salicaceae</taxon>
        <taxon>Flacourtieae</taxon>
        <taxon>Dovyalis</taxon>
    </lineage>
</organism>
<dbReference type="InterPro" id="IPR009044">
    <property type="entry name" value="ssDNA-bd_transcriptional_reg"/>
</dbReference>
<keyword evidence="4" id="KW-1185">Reference proteome</keyword>
<accession>A0AAV1SRW2</accession>
<evidence type="ECO:0000313" key="3">
    <source>
        <dbReference type="EMBL" id="CAK7356767.1"/>
    </source>
</evidence>
<name>A0AAV1SRW2_9ROSI</name>
<reference evidence="3 4" key="1">
    <citation type="submission" date="2024-01" db="EMBL/GenBank/DDBJ databases">
        <authorList>
            <person name="Waweru B."/>
        </authorList>
    </citation>
    <scope>NUCLEOTIDE SEQUENCE [LARGE SCALE GENOMIC DNA]</scope>
</reference>
<keyword evidence="2" id="KW-0809">Transit peptide</keyword>
<gene>
    <name evidence="3" type="ORF">DCAF_LOCUS27048</name>
</gene>
<dbReference type="PANTHER" id="PTHR31745:SF1">
    <property type="entry name" value="SINGLE-STRANDED DNA-BINDING PROTEIN WHY2, MITOCHONDRIAL"/>
    <property type="match status" value="1"/>
</dbReference>
<comment type="similarity">
    <text evidence="1">Belongs to the Whirly family.</text>
</comment>
<evidence type="ECO:0000313" key="4">
    <source>
        <dbReference type="Proteomes" id="UP001314170"/>
    </source>
</evidence>
<protein>
    <submittedName>
        <fullName evidence="3">Uncharacterized protein</fullName>
    </submittedName>
</protein>
<dbReference type="PANTHER" id="PTHR31745">
    <property type="entry name" value="SINGLE-STRANDED DNA-BINDING PROTEIN WHY2, MITOCHONDRIAL"/>
    <property type="match status" value="1"/>
</dbReference>
<dbReference type="GO" id="GO:0006952">
    <property type="term" value="P:defense response"/>
    <property type="evidence" value="ECO:0007669"/>
    <property type="project" value="InterPro"/>
</dbReference>
<proteinExistence type="inferred from homology"/>
<sequence length="335" mass="36582">MLKLSRFLNSNRNPLDKSSDFRDGLALHALTFQAGFSTGGQSSAVQDRIFAPYSVFKGKAALSVEPVLPTFLKFGSGNFRVDRRGSMMLTFLPAVGERKYDYEKRQKFALSATELGSLISMGPKDSSEFFHDPSMLSSYAIASIVIPSISNQLNFATAMLAKSLMGTLLLDETIMGWETKDDNMQALRSSLLGDSEEGSNDAKSENFSPPLVFFCTHHDNLMLIVPCVVNNILKTNERFTVPVTTAEFTVLKTACSSLLYIFFLLSCELLDTVGQLKLPGRSLLEKLAFSDVALNVGTCPLDEVCIAPHLGLESVDYATAWNHSVKAIKSGSANA</sequence>
<evidence type="ECO:0000256" key="2">
    <source>
        <dbReference type="ARBA" id="ARBA00022946"/>
    </source>
</evidence>
<dbReference type="EMBL" id="CAWUPB010001197">
    <property type="protein sequence ID" value="CAK7356767.1"/>
    <property type="molecule type" value="Genomic_DNA"/>
</dbReference>
<dbReference type="GO" id="GO:0006355">
    <property type="term" value="P:regulation of DNA-templated transcription"/>
    <property type="evidence" value="ECO:0007669"/>
    <property type="project" value="InterPro"/>
</dbReference>
<evidence type="ECO:0000256" key="1">
    <source>
        <dbReference type="ARBA" id="ARBA00006061"/>
    </source>
</evidence>